<proteinExistence type="predicted"/>
<keyword evidence="1" id="KW-0812">Transmembrane</keyword>
<keyword evidence="1" id="KW-1133">Transmembrane helix</keyword>
<organism evidence="2">
    <name type="scientific">freshwater metagenome</name>
    <dbReference type="NCBI Taxonomy" id="449393"/>
    <lineage>
        <taxon>unclassified sequences</taxon>
        <taxon>metagenomes</taxon>
        <taxon>ecological metagenomes</taxon>
    </lineage>
</organism>
<gene>
    <name evidence="2" type="ORF">UFOPK1874_00525</name>
</gene>
<dbReference type="EMBL" id="CAEZUX010000041">
    <property type="protein sequence ID" value="CAB4612541.1"/>
    <property type="molecule type" value="Genomic_DNA"/>
</dbReference>
<feature type="transmembrane region" description="Helical" evidence="1">
    <location>
        <begin position="43"/>
        <end position="63"/>
    </location>
</feature>
<evidence type="ECO:0000313" key="2">
    <source>
        <dbReference type="EMBL" id="CAB4612541.1"/>
    </source>
</evidence>
<accession>A0A6J6HFQ0</accession>
<protein>
    <submittedName>
        <fullName evidence="2">Unannotated protein</fullName>
    </submittedName>
</protein>
<sequence length="417" mass="46916">MRRVLVLTVLLVAPVWSLYSLIQLSAANFWPFHKPFEFSPSELILILHLLICLIAIWIAVEWTSLVVRQRHNSKIVHVPSSNGLRALLMFGLSFVAHQPSTDGTVQTIAEEDSTPIGLVLSPAMATLLINDILRRRREQIRRRAMPDVFSKMEQNLLSDVQKLAKNDAGHRSIEALDCSQPIIQDLTNAVERIGEVTFLPTEEPLLVVHLYGYPEVRAVDGQSATFRKKRALELVVWLSLNRDRPRRSAARTALWQVDVSDSTFSTIVSDMRRGIADVALSLERSEIVPTTYSDELVLSKHVTTDYDLLRSALHEFREEPTNYRNLVGELKGIRDSPFSGTAYEWADLDGTTTRLIITAMQAVHELAEYARMIGDEESMQIAVAAGLRVMPGNEELLQLQKSILDTGQFVHVGEICK</sequence>
<name>A0A6J6HFQ0_9ZZZZ</name>
<evidence type="ECO:0000256" key="1">
    <source>
        <dbReference type="SAM" id="Phobius"/>
    </source>
</evidence>
<keyword evidence="1" id="KW-0472">Membrane</keyword>
<reference evidence="2" key="1">
    <citation type="submission" date="2020-05" db="EMBL/GenBank/DDBJ databases">
        <authorList>
            <person name="Chiriac C."/>
            <person name="Salcher M."/>
            <person name="Ghai R."/>
            <person name="Kavagutti S V."/>
        </authorList>
    </citation>
    <scope>NUCLEOTIDE SEQUENCE</scope>
</reference>
<dbReference type="AlphaFoldDB" id="A0A6J6HFQ0"/>